<comment type="caution">
    <text evidence="1">The sequence shown here is derived from an EMBL/GenBank/DDBJ whole genome shotgun (WGS) entry which is preliminary data.</text>
</comment>
<dbReference type="RefSeq" id="WP_094851026.1">
    <property type="nucleotide sequence ID" value="NZ_NEVM01000001.1"/>
</dbReference>
<keyword evidence="2" id="KW-1185">Reference proteome</keyword>
<sequence>MPITTAGDTRAAPRRRGALTVLIVFLVSLAPVVAAVVFYLNPEWWPRDGSNYGALVEPQRDLPGPAQLPLATLDGQPYDLRQLRGKWLLMAADGGACPESCARKLFIIRNTHASQGKNVDRVARVWFITDDAEVPRKVLDAYVGTVMVRARPEQLAAFLLDAGAGSGKGNGTGGGADEAAAAGALAGPMWLVDPLGHLMLRFPPDADPVKVRSDLSKLIYNSRIG</sequence>
<evidence type="ECO:0000313" key="2">
    <source>
        <dbReference type="Proteomes" id="UP000216020"/>
    </source>
</evidence>
<gene>
    <name evidence="1" type="ORF">CAL29_00275</name>
</gene>
<reference evidence="2" key="1">
    <citation type="submission" date="2017-05" db="EMBL/GenBank/DDBJ databases">
        <title>Complete and WGS of Bordetella genogroups.</title>
        <authorList>
            <person name="Spilker T."/>
            <person name="Lipuma J."/>
        </authorList>
    </citation>
    <scope>NUCLEOTIDE SEQUENCE [LARGE SCALE GENOMIC DNA]</scope>
    <source>
        <strain evidence="2">AU16122</strain>
    </source>
</reference>
<dbReference type="AlphaFoldDB" id="A0A261SHK0"/>
<dbReference type="Gene3D" id="3.40.30.10">
    <property type="entry name" value="Glutaredoxin"/>
    <property type="match status" value="1"/>
</dbReference>
<evidence type="ECO:0000313" key="1">
    <source>
        <dbReference type="EMBL" id="OZI36918.1"/>
    </source>
</evidence>
<dbReference type="EMBL" id="NEVM01000001">
    <property type="protein sequence ID" value="OZI36918.1"/>
    <property type="molecule type" value="Genomic_DNA"/>
</dbReference>
<accession>A0A261SHK0</accession>
<proteinExistence type="predicted"/>
<dbReference type="OrthoDB" id="9180342at2"/>
<dbReference type="Proteomes" id="UP000216020">
    <property type="component" value="Unassembled WGS sequence"/>
</dbReference>
<protein>
    <recommendedName>
        <fullName evidence="3">Thioredoxin domain-containing protein</fullName>
    </recommendedName>
</protein>
<name>A0A261SHK0_9BORD</name>
<dbReference type="InterPro" id="IPR036249">
    <property type="entry name" value="Thioredoxin-like_sf"/>
</dbReference>
<evidence type="ECO:0008006" key="3">
    <source>
        <dbReference type="Google" id="ProtNLM"/>
    </source>
</evidence>
<dbReference type="SUPFAM" id="SSF52833">
    <property type="entry name" value="Thioredoxin-like"/>
    <property type="match status" value="1"/>
</dbReference>
<organism evidence="1 2">
    <name type="scientific">Bordetella genomosp. 10</name>
    <dbReference type="NCBI Taxonomy" id="1416804"/>
    <lineage>
        <taxon>Bacteria</taxon>
        <taxon>Pseudomonadati</taxon>
        <taxon>Pseudomonadota</taxon>
        <taxon>Betaproteobacteria</taxon>
        <taxon>Burkholderiales</taxon>
        <taxon>Alcaligenaceae</taxon>
        <taxon>Bordetella</taxon>
    </lineage>
</organism>